<evidence type="ECO:0000256" key="2">
    <source>
        <dbReference type="ARBA" id="ARBA00022768"/>
    </source>
</evidence>
<dbReference type="PANTHER" id="PTHR42908:SF10">
    <property type="entry name" value="EUKARYOTIC TRANSLATION ELONGATION FACTOR 2"/>
    <property type="match status" value="1"/>
</dbReference>
<keyword evidence="1" id="KW-0963">Cytoplasm</keyword>
<protein>
    <submittedName>
        <fullName evidence="4">Elongation factor 2-like protein</fullName>
    </submittedName>
</protein>
<keyword evidence="5" id="KW-1185">Reference proteome</keyword>
<evidence type="ECO:0000256" key="3">
    <source>
        <dbReference type="ARBA" id="ARBA00022917"/>
    </source>
</evidence>
<dbReference type="Proteomes" id="UP001151760">
    <property type="component" value="Unassembled WGS sequence"/>
</dbReference>
<evidence type="ECO:0000313" key="5">
    <source>
        <dbReference type="Proteomes" id="UP001151760"/>
    </source>
</evidence>
<reference evidence="4" key="1">
    <citation type="journal article" date="2022" name="Int. J. Mol. Sci.">
        <title>Draft Genome of Tanacetum Coccineum: Genomic Comparison of Closely Related Tanacetum-Family Plants.</title>
        <authorList>
            <person name="Yamashiro T."/>
            <person name="Shiraishi A."/>
            <person name="Nakayama K."/>
            <person name="Satake H."/>
        </authorList>
    </citation>
    <scope>NUCLEOTIDE SEQUENCE</scope>
</reference>
<sequence length="334" mass="37293">MSLTLSFTTGKSTLTDSLVAAAGIIAREDVDGDVGTHPHEAVDGPTTKLSGRYLCYKMNEAPQKSVGECVCVQTETVLRQALSESIRPVLTVNKMDIYSSFKESSIICIVKAHLVVDYTNVVLATYKDSHLGDVMVSPEKLERKRLWGDHFHDSETDEWTEKHTGAASCIRGFVKFIYAPIKSIIKACTSDDEDSLWPMLEVYNVSIEIEEKELTGKHLMKCVMNKWLPASTTLLEMCIVHLPSPYEPQSYCVENLYKGPGDDDYAQGIRNCDTRAPLMLYASKMIPTHVKVVDCKDRVKLRKGLECLVKSDLSVVCTSTEDKTVNLQYCGTMR</sequence>
<dbReference type="InterPro" id="IPR027417">
    <property type="entry name" value="P-loop_NTPase"/>
</dbReference>
<gene>
    <name evidence="4" type="ORF">Tco_0628273</name>
</gene>
<proteinExistence type="predicted"/>
<keyword evidence="3" id="KW-0648">Protein biosynthesis</keyword>
<organism evidence="4 5">
    <name type="scientific">Tanacetum coccineum</name>
    <dbReference type="NCBI Taxonomy" id="301880"/>
    <lineage>
        <taxon>Eukaryota</taxon>
        <taxon>Viridiplantae</taxon>
        <taxon>Streptophyta</taxon>
        <taxon>Embryophyta</taxon>
        <taxon>Tracheophyta</taxon>
        <taxon>Spermatophyta</taxon>
        <taxon>Magnoliopsida</taxon>
        <taxon>eudicotyledons</taxon>
        <taxon>Gunneridae</taxon>
        <taxon>Pentapetalae</taxon>
        <taxon>asterids</taxon>
        <taxon>campanulids</taxon>
        <taxon>Asterales</taxon>
        <taxon>Asteraceae</taxon>
        <taxon>Asteroideae</taxon>
        <taxon>Anthemideae</taxon>
        <taxon>Anthemidinae</taxon>
        <taxon>Tanacetum</taxon>
    </lineage>
</organism>
<name>A0ABQ4WPT1_9ASTR</name>
<accession>A0ABQ4WPT1</accession>
<keyword evidence="2" id="KW-0251">Elongation factor</keyword>
<dbReference type="Gene3D" id="2.40.30.10">
    <property type="entry name" value="Translation factors"/>
    <property type="match status" value="1"/>
</dbReference>
<dbReference type="PANTHER" id="PTHR42908">
    <property type="entry name" value="TRANSLATION ELONGATION FACTOR-RELATED"/>
    <property type="match status" value="1"/>
</dbReference>
<reference evidence="4" key="2">
    <citation type="submission" date="2022-01" db="EMBL/GenBank/DDBJ databases">
        <authorList>
            <person name="Yamashiro T."/>
            <person name="Shiraishi A."/>
            <person name="Satake H."/>
            <person name="Nakayama K."/>
        </authorList>
    </citation>
    <scope>NUCLEOTIDE SEQUENCE</scope>
</reference>
<dbReference type="Gene3D" id="3.90.1430.10">
    <property type="entry name" value="Yeast translation eEF2 (G' domain)"/>
    <property type="match status" value="1"/>
</dbReference>
<dbReference type="SUPFAM" id="SSF52540">
    <property type="entry name" value="P-loop containing nucleoside triphosphate hydrolases"/>
    <property type="match status" value="1"/>
</dbReference>
<evidence type="ECO:0000256" key="1">
    <source>
        <dbReference type="ARBA" id="ARBA00022490"/>
    </source>
</evidence>
<comment type="caution">
    <text evidence="4">The sequence shown here is derived from an EMBL/GenBank/DDBJ whole genome shotgun (WGS) entry which is preliminary data.</text>
</comment>
<dbReference type="EMBL" id="BQNB010008833">
    <property type="protein sequence ID" value="GJS54911.1"/>
    <property type="molecule type" value="Genomic_DNA"/>
</dbReference>
<evidence type="ECO:0000313" key="4">
    <source>
        <dbReference type="EMBL" id="GJS54911.1"/>
    </source>
</evidence>